<keyword evidence="3" id="KW-1185">Reference proteome</keyword>
<protein>
    <submittedName>
        <fullName evidence="2">Uncharacterized protein</fullName>
    </submittedName>
</protein>
<dbReference type="EnsemblBacteria" id="ABX13023">
    <property type="protein sequence ID" value="ABX13023"/>
    <property type="gene ID" value="Nmar_1127"/>
</dbReference>
<name>A9A4P5_NITMS</name>
<dbReference type="EMBL" id="CP000866">
    <property type="protein sequence ID" value="ABX13023.1"/>
    <property type="molecule type" value="Genomic_DNA"/>
</dbReference>
<dbReference type="KEGG" id="nmr:Nmar_1127"/>
<dbReference type="InParanoid" id="A9A4P5"/>
<proteinExistence type="predicted"/>
<evidence type="ECO:0000313" key="3">
    <source>
        <dbReference type="Proteomes" id="UP000000792"/>
    </source>
</evidence>
<dbReference type="RefSeq" id="WP_012215510.1">
    <property type="nucleotide sequence ID" value="NC_010085.1"/>
</dbReference>
<organism evidence="2 3">
    <name type="scientific">Nitrosopumilus maritimus (strain SCM1)</name>
    <dbReference type="NCBI Taxonomy" id="436308"/>
    <lineage>
        <taxon>Archaea</taxon>
        <taxon>Nitrososphaerota</taxon>
        <taxon>Nitrososphaeria</taxon>
        <taxon>Nitrosopumilales</taxon>
        <taxon>Nitrosopumilaceae</taxon>
        <taxon>Nitrosopumilus</taxon>
    </lineage>
</organism>
<dbReference type="HOGENOM" id="CLU_1222562_0_0_2"/>
<feature type="region of interest" description="Disordered" evidence="1">
    <location>
        <begin position="196"/>
        <end position="226"/>
    </location>
</feature>
<gene>
    <name evidence="2" type="ordered locus">Nmar_1127</name>
</gene>
<evidence type="ECO:0000313" key="2">
    <source>
        <dbReference type="EMBL" id="ABX13023.1"/>
    </source>
</evidence>
<reference evidence="2 3" key="1">
    <citation type="journal article" date="2010" name="Proc. Natl. Acad. Sci. U.S.A.">
        <title>Nitrosopumilus maritimus genome reveals unique mechanisms for nitrification and autotrophy in globally distributed marine crenarchaea.</title>
        <authorList>
            <person name="Walker C.B."/>
            <person name="de la Torre J.R."/>
            <person name="Klotz M.G."/>
            <person name="Urakawa H."/>
            <person name="Pinel N."/>
            <person name="Arp D.J."/>
            <person name="Brochier-Armanet C."/>
            <person name="Chain P.S."/>
            <person name="Chan P.P."/>
            <person name="Gollabgir A."/>
            <person name="Hemp J."/>
            <person name="Hugler M."/>
            <person name="Karr E.A."/>
            <person name="Konneke M."/>
            <person name="Shin M."/>
            <person name="Lawton T.J."/>
            <person name="Lowe T."/>
            <person name="Martens-Habbena W."/>
            <person name="Sayavedra-Soto L.A."/>
            <person name="Lang D."/>
            <person name="Sievert S.M."/>
            <person name="Rosenzweig A.C."/>
            <person name="Manning G."/>
            <person name="Stahl D.A."/>
        </authorList>
    </citation>
    <scope>NUCLEOTIDE SEQUENCE [LARGE SCALE GENOMIC DNA]</scope>
    <source>
        <strain evidence="2 3">SCM1</strain>
    </source>
</reference>
<dbReference type="Proteomes" id="UP000000792">
    <property type="component" value="Chromosome"/>
</dbReference>
<sequence length="226" mass="24343">MTKKIPSDKEILDDMIDVFDPTLPVFTPLSIVLAGLASQKSPLHEIPEPDKWKEKAKRGLGLTVVKQGKLTATREGNCVVRRGTHIFKHRLHSICEPHSTVIIVEKSSSEPAGGGATILGSGGSVTTANTIYRVAKYDIGTLYRYEFRVTIKVKLTVCPGQEPTSKKEVVGGGWFLAGVVSQSICKREIIADGIDNPNDAKKVADNSAPKGSGIKRSHSGLGLKDQ</sequence>
<accession>A9A4P5</accession>
<evidence type="ECO:0000256" key="1">
    <source>
        <dbReference type="SAM" id="MobiDB-lite"/>
    </source>
</evidence>
<dbReference type="GeneID" id="5773335"/>
<dbReference type="AlphaFoldDB" id="A9A4P5"/>